<protein>
    <submittedName>
        <fullName evidence="1">Uncharacterized protein</fullName>
    </submittedName>
</protein>
<evidence type="ECO:0000313" key="1">
    <source>
        <dbReference type="EMBL" id="PYI03592.1"/>
    </source>
</evidence>
<dbReference type="STRING" id="1448318.A0A319E0S0"/>
<reference evidence="1 2" key="1">
    <citation type="submission" date="2018-02" db="EMBL/GenBank/DDBJ databases">
        <title>The genomes of Aspergillus section Nigri reveals drivers in fungal speciation.</title>
        <authorList>
            <consortium name="DOE Joint Genome Institute"/>
            <person name="Vesth T.C."/>
            <person name="Nybo J."/>
            <person name="Theobald S."/>
            <person name="Brandl J."/>
            <person name="Frisvad J.C."/>
            <person name="Nielsen K.F."/>
            <person name="Lyhne E.K."/>
            <person name="Kogle M.E."/>
            <person name="Kuo A."/>
            <person name="Riley R."/>
            <person name="Clum A."/>
            <person name="Nolan M."/>
            <person name="Lipzen A."/>
            <person name="Salamov A."/>
            <person name="Henrissat B."/>
            <person name="Wiebenga A."/>
            <person name="De vries R.P."/>
            <person name="Grigoriev I.V."/>
            <person name="Mortensen U.H."/>
            <person name="Andersen M.R."/>
            <person name="Baker S.E."/>
        </authorList>
    </citation>
    <scope>NUCLEOTIDE SEQUENCE [LARGE SCALE GENOMIC DNA]</scope>
    <source>
        <strain evidence="1 2">CBS 121057</strain>
    </source>
</reference>
<organism evidence="1 2">
    <name type="scientific">Aspergillus sclerotiicarbonarius (strain CBS 121057 / IBT 28362)</name>
    <dbReference type="NCBI Taxonomy" id="1448318"/>
    <lineage>
        <taxon>Eukaryota</taxon>
        <taxon>Fungi</taxon>
        <taxon>Dikarya</taxon>
        <taxon>Ascomycota</taxon>
        <taxon>Pezizomycotina</taxon>
        <taxon>Eurotiomycetes</taxon>
        <taxon>Eurotiomycetidae</taxon>
        <taxon>Eurotiales</taxon>
        <taxon>Aspergillaceae</taxon>
        <taxon>Aspergillus</taxon>
        <taxon>Aspergillus subgen. Circumdati</taxon>
    </lineage>
</organism>
<keyword evidence="2" id="KW-1185">Reference proteome</keyword>
<dbReference type="Proteomes" id="UP000248423">
    <property type="component" value="Unassembled WGS sequence"/>
</dbReference>
<dbReference type="OrthoDB" id="5126078at2759"/>
<gene>
    <name evidence="1" type="ORF">BO78DRAFT_389316</name>
</gene>
<dbReference type="VEuPathDB" id="FungiDB:BO78DRAFT_389316"/>
<sequence>MDPTAFAQGLITYANLELYKKARVNFPPPTNYEPPKEPVAVQLLENILNKVVFAGDKYKTVTVNSQIPPHENSDLACDLAIRYVTNSNMEIRTLCFIEAKRTINQPRYLTKHVEDGALKYCKEYLFSNSSTGTVFVYAGTLVGAYLKLWVVRRTQTEAEMKLSALWGSEDSGSSEEYKDLGDYHDGQLLMKTFHKMVDIAPKTWINASADAIAPTPNSGAYQLPSLIGGQRPLLRTNPTLPRAGEIPDNFERVARFTSTNNLSFSWQTTSGKRETGGSHEWTVVQNLYVNSKRNLYADRGTGNLPIQLSFPFELVAVQLSKLSGLAYFKSFLVYLVPCSSLQMAYHLPSSPEARFDSNTAFRSDCDAVITRSIVFQEHGHMVYLEDLDIEIHDHLRRKARYAPSVHSLCQAAAVDPPSLRIIYDLGLAMIPLEWTGLPQEIYRNDALSKAVSSLPTASRGNEGESDLCNLLKGCGKLPLELTIIIWDFLASGPVRCLLALNAANRVWSSPSLLAGNATISLHEDFVVYFTHLMKGKYVCGIRQGHTLCGHESSSSVMIQMPASSAECVFSLGIYGLRKIEFLTETRTNSTSKRDLAMDGLEDFSSFCSNEGFVGLGTHFCSPSQSASRSQNSSVYCSIYVYWHESDALSTSYLAIKTIRNRMFILGPQFSPSKMVMRCIANLDDGDILGLYYDASPGITSFTSLGAICRPNKLSVTPKRDHFIPEMLPNRDMTRFLYTSPFISFISQASSKNITMIKACYVNSRCTGMLLLYNDDRSCILGQWYENTHVQPEIQAISLQNDGFLRFFFEKEDRRQFITHVNALTGTPLNETGVMFIDVTLGDEIIWMFSGDSDIIFYGSE</sequence>
<dbReference type="AlphaFoldDB" id="A0A319E0S0"/>
<evidence type="ECO:0000313" key="2">
    <source>
        <dbReference type="Proteomes" id="UP000248423"/>
    </source>
</evidence>
<accession>A0A319E0S0</accession>
<dbReference type="EMBL" id="KZ826379">
    <property type="protein sequence ID" value="PYI03592.1"/>
    <property type="molecule type" value="Genomic_DNA"/>
</dbReference>
<name>A0A319E0S0_ASPSB</name>
<proteinExistence type="predicted"/>